<keyword evidence="4 8" id="KW-1003">Cell membrane</keyword>
<evidence type="ECO:0000256" key="3">
    <source>
        <dbReference type="ARBA" id="ARBA00022448"/>
    </source>
</evidence>
<feature type="transmembrane region" description="Helical" evidence="8">
    <location>
        <begin position="195"/>
        <end position="216"/>
    </location>
</feature>
<dbReference type="AlphaFoldDB" id="A0A556MUP8"/>
<keyword evidence="7 8" id="KW-0472">Membrane</keyword>
<dbReference type="OrthoDB" id="668749at2"/>
<evidence type="ECO:0000256" key="2">
    <source>
        <dbReference type="ARBA" id="ARBA00009142"/>
    </source>
</evidence>
<keyword evidence="10" id="KW-1185">Reference proteome</keyword>
<comment type="subcellular location">
    <subcellularLocation>
        <location evidence="1 8">Cell membrane</location>
        <topology evidence="1 8">Multi-pass membrane protein</topology>
    </subcellularLocation>
</comment>
<accession>A0A556MUP8</accession>
<feature type="transmembrane region" description="Helical" evidence="8">
    <location>
        <begin position="130"/>
        <end position="148"/>
    </location>
</feature>
<evidence type="ECO:0000313" key="9">
    <source>
        <dbReference type="EMBL" id="TSJ43661.1"/>
    </source>
</evidence>
<comment type="similarity">
    <text evidence="2 8">Belongs to the 4-toluene sulfonate uptake permease (TSUP) (TC 2.A.102) family.</text>
</comment>
<dbReference type="PANTHER" id="PTHR30269">
    <property type="entry name" value="TRANSMEMBRANE PROTEIN YFCA"/>
    <property type="match status" value="1"/>
</dbReference>
<gene>
    <name evidence="9" type="ORF">FO440_05595</name>
</gene>
<keyword evidence="5 8" id="KW-0812">Transmembrane</keyword>
<evidence type="ECO:0000313" key="10">
    <source>
        <dbReference type="Proteomes" id="UP000318733"/>
    </source>
</evidence>
<dbReference type="InterPro" id="IPR002781">
    <property type="entry name" value="TM_pro_TauE-like"/>
</dbReference>
<reference evidence="9 10" key="1">
    <citation type="submission" date="2019-07" db="EMBL/GenBank/DDBJ databases">
        <authorList>
            <person name="Huq M.A."/>
        </authorList>
    </citation>
    <scope>NUCLEOTIDE SEQUENCE [LARGE SCALE GENOMIC DNA]</scope>
    <source>
        <strain evidence="9 10">MAH-19</strain>
    </source>
</reference>
<feature type="transmembrane region" description="Helical" evidence="8">
    <location>
        <begin position="168"/>
        <end position="188"/>
    </location>
</feature>
<feature type="transmembrane region" description="Helical" evidence="8">
    <location>
        <begin position="35"/>
        <end position="61"/>
    </location>
</feature>
<sequence>MLFTPVLVQIVLIIFAATIFRSAFGFGESLIAVPLLALFIPLNVGVPLSVLISVTIAGFVVVQDHKKIHIKSAGGLIIYSLIGIPMGLWLLVHVGEYWVKLILGFIIIAFSGYLLSGSCLEELKQDSQKWLFVCGLLSGILGGAYGINGPPLVIYGAKRRWTAQHFRATLQAYFLIASLTGVIGYWISGLLIPKLFVYYLVSLPVLIPAILIGRAINARMQGERFFKYSYLMLLMLGILLIVNAIVPIHK</sequence>
<proteinExistence type="inferred from homology"/>
<evidence type="ECO:0000256" key="7">
    <source>
        <dbReference type="ARBA" id="ARBA00023136"/>
    </source>
</evidence>
<evidence type="ECO:0000256" key="5">
    <source>
        <dbReference type="ARBA" id="ARBA00022692"/>
    </source>
</evidence>
<dbReference type="GO" id="GO:0005886">
    <property type="term" value="C:plasma membrane"/>
    <property type="evidence" value="ECO:0007669"/>
    <property type="project" value="UniProtKB-SubCell"/>
</dbReference>
<feature type="transmembrane region" description="Helical" evidence="8">
    <location>
        <begin position="228"/>
        <end position="246"/>
    </location>
</feature>
<feature type="transmembrane region" description="Helical" evidence="8">
    <location>
        <begin position="97"/>
        <end position="118"/>
    </location>
</feature>
<dbReference type="Proteomes" id="UP000318733">
    <property type="component" value="Unassembled WGS sequence"/>
</dbReference>
<feature type="transmembrane region" description="Helical" evidence="8">
    <location>
        <begin position="73"/>
        <end position="91"/>
    </location>
</feature>
<protein>
    <recommendedName>
        <fullName evidence="8">Probable membrane transporter protein</fullName>
    </recommendedName>
</protein>
<name>A0A556MUP8_9SPHI</name>
<comment type="caution">
    <text evidence="9">The sequence shown here is derived from an EMBL/GenBank/DDBJ whole genome shotgun (WGS) entry which is preliminary data.</text>
</comment>
<evidence type="ECO:0000256" key="6">
    <source>
        <dbReference type="ARBA" id="ARBA00022989"/>
    </source>
</evidence>
<dbReference type="EMBL" id="VLPK01000001">
    <property type="protein sequence ID" value="TSJ43661.1"/>
    <property type="molecule type" value="Genomic_DNA"/>
</dbReference>
<keyword evidence="6 8" id="KW-1133">Transmembrane helix</keyword>
<dbReference type="Pfam" id="PF01925">
    <property type="entry name" value="TauE"/>
    <property type="match status" value="1"/>
</dbReference>
<organism evidence="9 10">
    <name type="scientific">Mucilaginibacter corticis</name>
    <dbReference type="NCBI Taxonomy" id="2597670"/>
    <lineage>
        <taxon>Bacteria</taxon>
        <taxon>Pseudomonadati</taxon>
        <taxon>Bacteroidota</taxon>
        <taxon>Sphingobacteriia</taxon>
        <taxon>Sphingobacteriales</taxon>
        <taxon>Sphingobacteriaceae</taxon>
        <taxon>Mucilaginibacter</taxon>
    </lineage>
</organism>
<dbReference type="PANTHER" id="PTHR30269:SF37">
    <property type="entry name" value="MEMBRANE TRANSPORTER PROTEIN"/>
    <property type="match status" value="1"/>
</dbReference>
<evidence type="ECO:0000256" key="8">
    <source>
        <dbReference type="RuleBase" id="RU363041"/>
    </source>
</evidence>
<evidence type="ECO:0000256" key="4">
    <source>
        <dbReference type="ARBA" id="ARBA00022475"/>
    </source>
</evidence>
<evidence type="ECO:0000256" key="1">
    <source>
        <dbReference type="ARBA" id="ARBA00004651"/>
    </source>
</evidence>
<dbReference type="RefSeq" id="WP_144247227.1">
    <property type="nucleotide sequence ID" value="NZ_VLPK01000001.1"/>
</dbReference>
<dbReference type="InterPro" id="IPR052017">
    <property type="entry name" value="TSUP"/>
</dbReference>
<keyword evidence="3" id="KW-0813">Transport</keyword>